<reference evidence="2 3" key="1">
    <citation type="submission" date="2018-01" db="EMBL/GenBank/DDBJ databases">
        <title>The draft genome sequence of Halioglobus lutimaris HF004.</title>
        <authorList>
            <person name="Du Z.-J."/>
            <person name="Shi M.-J."/>
        </authorList>
    </citation>
    <scope>NUCLEOTIDE SEQUENCE [LARGE SCALE GENOMIC DNA]</scope>
    <source>
        <strain evidence="2 3">HF004</strain>
    </source>
</reference>
<feature type="transmembrane region" description="Helical" evidence="1">
    <location>
        <begin position="75"/>
        <end position="95"/>
    </location>
</feature>
<organism evidence="2 3">
    <name type="scientific">Pseudohalioglobus lutimaris</name>
    <dbReference type="NCBI Taxonomy" id="1737061"/>
    <lineage>
        <taxon>Bacteria</taxon>
        <taxon>Pseudomonadati</taxon>
        <taxon>Pseudomonadota</taxon>
        <taxon>Gammaproteobacteria</taxon>
        <taxon>Cellvibrionales</taxon>
        <taxon>Halieaceae</taxon>
        <taxon>Pseudohalioglobus</taxon>
    </lineage>
</organism>
<proteinExistence type="predicted"/>
<feature type="transmembrane region" description="Helical" evidence="1">
    <location>
        <begin position="37"/>
        <end position="55"/>
    </location>
</feature>
<feature type="transmembrane region" description="Helical" evidence="1">
    <location>
        <begin position="334"/>
        <end position="352"/>
    </location>
</feature>
<accession>A0A2N5X1H4</accession>
<dbReference type="Proteomes" id="UP000235005">
    <property type="component" value="Unassembled WGS sequence"/>
</dbReference>
<keyword evidence="3" id="KW-1185">Reference proteome</keyword>
<keyword evidence="1" id="KW-0472">Membrane</keyword>
<evidence type="ECO:0000313" key="2">
    <source>
        <dbReference type="EMBL" id="PLW68332.1"/>
    </source>
</evidence>
<gene>
    <name evidence="2" type="ORF">C0039_13125</name>
</gene>
<evidence type="ECO:0000256" key="1">
    <source>
        <dbReference type="SAM" id="Phobius"/>
    </source>
</evidence>
<protein>
    <recommendedName>
        <fullName evidence="4">Oligosaccharide repeat unit polymerase</fullName>
    </recommendedName>
</protein>
<feature type="transmembrane region" description="Helical" evidence="1">
    <location>
        <begin position="107"/>
        <end position="132"/>
    </location>
</feature>
<evidence type="ECO:0000313" key="3">
    <source>
        <dbReference type="Proteomes" id="UP000235005"/>
    </source>
</evidence>
<feature type="transmembrane region" description="Helical" evidence="1">
    <location>
        <begin position="306"/>
        <end position="325"/>
    </location>
</feature>
<keyword evidence="1" id="KW-1133">Transmembrane helix</keyword>
<feature type="transmembrane region" description="Helical" evidence="1">
    <location>
        <begin position="190"/>
        <end position="208"/>
    </location>
</feature>
<sequence>MRSDRVLHIIIAANVLPVVIGILAFPIYRKPLPVEYVAFSSLFWFVSAVSMIIINREGAKTLLSSLGSDFGRKNVVLYFVVVAALIVVVNIPTVLGARASQIDNRDFLFKLFFLFEDFLFLSVAACLVYTIVTRSVVGLLLSIGMVYFVYLVFNRFGMVATAVLVWFSFFARDTQSIGVSRGLPRGGTRSTFVTILVVLFAFSGLFIIEAKRHDHGLTAGVSDALVDRVGEFATLEVVDKMYSARRFDGFDGFENLKYLYLPAVFFPNKPIINDGSVYLRERFGMGTGYSSTRFPILLHNDAFRRFGWWGIICGLLPSISLYVMIRLSLFLRRVTGVPLLSLLTMKLAIFIYPKSILGLVEVTLYTSLRSAVVILAVYLGFLLLKNSPPIGKK</sequence>
<comment type="caution">
    <text evidence="2">The sequence shown here is derived from an EMBL/GenBank/DDBJ whole genome shotgun (WGS) entry which is preliminary data.</text>
</comment>
<feature type="transmembrane region" description="Helical" evidence="1">
    <location>
        <begin position="364"/>
        <end position="384"/>
    </location>
</feature>
<dbReference type="EMBL" id="PKUS01000016">
    <property type="protein sequence ID" value="PLW68332.1"/>
    <property type="molecule type" value="Genomic_DNA"/>
</dbReference>
<feature type="transmembrane region" description="Helical" evidence="1">
    <location>
        <begin position="144"/>
        <end position="169"/>
    </location>
</feature>
<keyword evidence="1" id="KW-0812">Transmembrane</keyword>
<feature type="transmembrane region" description="Helical" evidence="1">
    <location>
        <begin position="6"/>
        <end position="25"/>
    </location>
</feature>
<dbReference type="AlphaFoldDB" id="A0A2N5X1H4"/>
<evidence type="ECO:0008006" key="4">
    <source>
        <dbReference type="Google" id="ProtNLM"/>
    </source>
</evidence>
<name>A0A2N5X1H4_9GAMM</name>